<accession>A0A378LTI9</accession>
<dbReference type="EMBL" id="UGPB01000001">
    <property type="protein sequence ID" value="STY29168.1"/>
    <property type="molecule type" value="Genomic_DNA"/>
</dbReference>
<feature type="region of interest" description="Disordered" evidence="1">
    <location>
        <begin position="297"/>
        <end position="352"/>
    </location>
</feature>
<gene>
    <name evidence="2" type="ORF">NCTC11532_01351</name>
</gene>
<organism evidence="2 3">
    <name type="scientific">Legionella wadsworthii</name>
    <dbReference type="NCBI Taxonomy" id="28088"/>
    <lineage>
        <taxon>Bacteria</taxon>
        <taxon>Pseudomonadati</taxon>
        <taxon>Pseudomonadota</taxon>
        <taxon>Gammaproteobacteria</taxon>
        <taxon>Legionellales</taxon>
        <taxon>Legionellaceae</taxon>
        <taxon>Legionella</taxon>
    </lineage>
</organism>
<reference evidence="2 3" key="1">
    <citation type="submission" date="2018-06" db="EMBL/GenBank/DDBJ databases">
        <authorList>
            <consortium name="Pathogen Informatics"/>
            <person name="Doyle S."/>
        </authorList>
    </citation>
    <scope>NUCLEOTIDE SEQUENCE [LARGE SCALE GENOMIC DNA]</scope>
    <source>
        <strain evidence="2 3">NCTC11532</strain>
    </source>
</reference>
<dbReference type="OrthoDB" id="5653112at2"/>
<evidence type="ECO:0000256" key="1">
    <source>
        <dbReference type="SAM" id="MobiDB-lite"/>
    </source>
</evidence>
<keyword evidence="3" id="KW-1185">Reference proteome</keyword>
<feature type="compositionally biased region" description="Polar residues" evidence="1">
    <location>
        <begin position="343"/>
        <end position="352"/>
    </location>
</feature>
<name>A0A378LTI9_9GAMM</name>
<evidence type="ECO:0000313" key="2">
    <source>
        <dbReference type="EMBL" id="STY29168.1"/>
    </source>
</evidence>
<dbReference type="Proteomes" id="UP000255297">
    <property type="component" value="Unassembled WGS sequence"/>
</dbReference>
<dbReference type="AlphaFoldDB" id="A0A378LTI9"/>
<dbReference type="STRING" id="1122170.GCA_000701265_01135"/>
<feature type="compositionally biased region" description="Polar residues" evidence="1">
    <location>
        <begin position="195"/>
        <end position="205"/>
    </location>
</feature>
<protein>
    <submittedName>
        <fullName evidence="2">Dot/Icm secretion system substrate</fullName>
    </submittedName>
</protein>
<sequence length="352" mass="38655">MPNSIVPFQVNYEKNGTPISAREQAIKILDQVDKLHDKGNGAKKVGITYSANQNQTDTIIDSYQKGKWNTGTSGANQANVISEIEKLLAEPKYQHLKGVYETVPITTMKYDKNGKAAAADPSSVTKSLDHASQFMDNGGVLLGWTNQKTHPNLAIGGGVASSVQPADQKKMISDWVKSKLPQPTLEDDLPLTPPNKTASGTSKMQELQASEKEQAARMKKTMSIKSDQIESLIEAFKKHCDEKWLSDNPPKKNKDGGLDLSFKSEENMADFFKQQASSGRNFIMVDEKTQQVIAFSNGDGKLYRPGKDGPQEITGNSITPKEGEMKDLPTLDNFKMPSKESTQESSSKLQKA</sequence>
<feature type="region of interest" description="Disordered" evidence="1">
    <location>
        <begin position="182"/>
        <end position="205"/>
    </location>
</feature>
<evidence type="ECO:0000313" key="3">
    <source>
        <dbReference type="Proteomes" id="UP000255297"/>
    </source>
</evidence>
<feature type="compositionally biased region" description="Basic and acidic residues" evidence="1">
    <location>
        <begin position="301"/>
        <end position="310"/>
    </location>
</feature>
<dbReference type="RefSeq" id="WP_031565996.1">
    <property type="nucleotide sequence ID" value="NZ_CAAAIS010000003.1"/>
</dbReference>
<proteinExistence type="predicted"/>